<name>A0AAJ0BUK1_9PEZI</name>
<accession>A0AAJ0BUK1</accession>
<comment type="caution">
    <text evidence="1">The sequence shown here is derived from an EMBL/GenBank/DDBJ whole genome shotgun (WGS) entry which is preliminary data.</text>
</comment>
<dbReference type="Proteomes" id="UP001244011">
    <property type="component" value="Unassembled WGS sequence"/>
</dbReference>
<organism evidence="1 2">
    <name type="scientific">Phialemonium atrogriseum</name>
    <dbReference type="NCBI Taxonomy" id="1093897"/>
    <lineage>
        <taxon>Eukaryota</taxon>
        <taxon>Fungi</taxon>
        <taxon>Dikarya</taxon>
        <taxon>Ascomycota</taxon>
        <taxon>Pezizomycotina</taxon>
        <taxon>Sordariomycetes</taxon>
        <taxon>Sordariomycetidae</taxon>
        <taxon>Cephalothecales</taxon>
        <taxon>Cephalothecaceae</taxon>
        <taxon>Phialemonium</taxon>
    </lineage>
</organism>
<dbReference type="AlphaFoldDB" id="A0AAJ0BUK1"/>
<sequence>MALGASETGQVTLQWTQASVCINSGLAYLVKRCRGGLAWKVAVPGRPNSEVISLSLPYDVPGPALLKRKDFKHKIIKYGPGIFDETLNSTLSLAANGTVSGTYAVQKAQ</sequence>
<dbReference type="GeneID" id="85315166"/>
<gene>
    <name evidence="1" type="ORF">QBC33DRAFT_598477</name>
</gene>
<proteinExistence type="predicted"/>
<keyword evidence="2" id="KW-1185">Reference proteome</keyword>
<protein>
    <submittedName>
        <fullName evidence="1">Uncharacterized protein</fullName>
    </submittedName>
</protein>
<evidence type="ECO:0000313" key="2">
    <source>
        <dbReference type="Proteomes" id="UP001244011"/>
    </source>
</evidence>
<reference evidence="1" key="1">
    <citation type="submission" date="2023-06" db="EMBL/GenBank/DDBJ databases">
        <title>Genome-scale phylogeny and comparative genomics of the fungal order Sordariales.</title>
        <authorList>
            <consortium name="Lawrence Berkeley National Laboratory"/>
            <person name="Hensen N."/>
            <person name="Bonometti L."/>
            <person name="Westerberg I."/>
            <person name="Brannstrom I.O."/>
            <person name="Guillou S."/>
            <person name="Cros-Aarteil S."/>
            <person name="Calhoun S."/>
            <person name="Haridas S."/>
            <person name="Kuo A."/>
            <person name="Mondo S."/>
            <person name="Pangilinan J."/>
            <person name="Riley R."/>
            <person name="Labutti K."/>
            <person name="Andreopoulos B."/>
            <person name="Lipzen A."/>
            <person name="Chen C."/>
            <person name="Yanf M."/>
            <person name="Daum C."/>
            <person name="Ng V."/>
            <person name="Clum A."/>
            <person name="Steindorff A."/>
            <person name="Ohm R."/>
            <person name="Martin F."/>
            <person name="Silar P."/>
            <person name="Natvig D."/>
            <person name="Lalanne C."/>
            <person name="Gautier V."/>
            <person name="Ament-Velasquez S.L."/>
            <person name="Kruys A."/>
            <person name="Hutchinson M.I."/>
            <person name="Powell A.J."/>
            <person name="Barry K."/>
            <person name="Miller A.N."/>
            <person name="Grigoriev I.V."/>
            <person name="Debuchy R."/>
            <person name="Gladieux P."/>
            <person name="Thoren M.H."/>
            <person name="Johannesson H."/>
        </authorList>
    </citation>
    <scope>NUCLEOTIDE SEQUENCE</scope>
    <source>
        <strain evidence="1">8032-3</strain>
    </source>
</reference>
<dbReference type="RefSeq" id="XP_060279540.1">
    <property type="nucleotide sequence ID" value="XM_060431979.1"/>
</dbReference>
<evidence type="ECO:0000313" key="1">
    <source>
        <dbReference type="EMBL" id="KAK1763327.1"/>
    </source>
</evidence>
<dbReference type="EMBL" id="MU839028">
    <property type="protein sequence ID" value="KAK1763327.1"/>
    <property type="molecule type" value="Genomic_DNA"/>
</dbReference>